<evidence type="ECO:0000256" key="1">
    <source>
        <dbReference type="ARBA" id="ARBA00004173"/>
    </source>
</evidence>
<dbReference type="PRINTS" id="PR00975">
    <property type="entry name" value="RIBOSOMALS19"/>
</dbReference>
<evidence type="ECO:0000256" key="5">
    <source>
        <dbReference type="ARBA" id="ARBA00023274"/>
    </source>
</evidence>
<evidence type="ECO:0000256" key="7">
    <source>
        <dbReference type="RuleBase" id="RU003485"/>
    </source>
</evidence>
<evidence type="ECO:0000256" key="4">
    <source>
        <dbReference type="ARBA" id="ARBA00023128"/>
    </source>
</evidence>
<keyword evidence="3 7" id="KW-0689">Ribosomal protein</keyword>
<comment type="subcellular location">
    <subcellularLocation>
        <location evidence="1">Mitochondrion</location>
    </subcellularLocation>
</comment>
<dbReference type="HAMAP" id="MF_00531">
    <property type="entry name" value="Ribosomal_uS19"/>
    <property type="match status" value="1"/>
</dbReference>
<evidence type="ECO:0000313" key="8">
    <source>
        <dbReference type="EMBL" id="QBX98856.1"/>
    </source>
</evidence>
<gene>
    <name evidence="8" type="primary">rps19</name>
</gene>
<dbReference type="AlphaFoldDB" id="A0A4D6C530"/>
<dbReference type="GO" id="GO:0003723">
    <property type="term" value="F:RNA binding"/>
    <property type="evidence" value="ECO:0007669"/>
    <property type="project" value="InterPro"/>
</dbReference>
<geneLocation type="mitochondrion" evidence="8"/>
<dbReference type="SUPFAM" id="SSF54570">
    <property type="entry name" value="Ribosomal protein S19"/>
    <property type="match status" value="1"/>
</dbReference>
<dbReference type="Pfam" id="PF00203">
    <property type="entry name" value="Ribosomal_S19"/>
    <property type="match status" value="1"/>
</dbReference>
<comment type="similarity">
    <text evidence="2 7">Belongs to the universal ribosomal protein uS19 family.</text>
</comment>
<sequence>MTRSIWKGPFVDLNVYKAINKRKHMSSKERAEKPLEIYSRRCVIFPDCVGEHVSIHTGKDFKTIEIQEDMIGHKFGEFASTRKRFVPKVKRVKNKKGPKKSRNNI</sequence>
<protein>
    <recommendedName>
        <fullName evidence="6">Small ribosomal subunit protein uS19m</fullName>
    </recommendedName>
</protein>
<dbReference type="GO" id="GO:0003735">
    <property type="term" value="F:structural constituent of ribosome"/>
    <property type="evidence" value="ECO:0007669"/>
    <property type="project" value="InterPro"/>
</dbReference>
<evidence type="ECO:0000256" key="3">
    <source>
        <dbReference type="ARBA" id="ARBA00022980"/>
    </source>
</evidence>
<organism evidence="8">
    <name type="scientific">Chloropicon sp. RCC4434</name>
    <dbReference type="NCBI Taxonomy" id="2565277"/>
    <lineage>
        <taxon>Eukaryota</taxon>
        <taxon>Viridiplantae</taxon>
        <taxon>Chlorophyta</taxon>
        <taxon>Chloropicophyceae</taxon>
        <taxon>Chloropicales</taxon>
        <taxon>Chloropicaceae</taxon>
        <taxon>Chloropicon</taxon>
    </lineage>
</organism>
<keyword evidence="4 8" id="KW-0496">Mitochondrion</keyword>
<dbReference type="GO" id="GO:0005763">
    <property type="term" value="C:mitochondrial small ribosomal subunit"/>
    <property type="evidence" value="ECO:0007669"/>
    <property type="project" value="TreeGrafter"/>
</dbReference>
<keyword evidence="5 7" id="KW-0687">Ribonucleoprotein</keyword>
<dbReference type="GO" id="GO:0000028">
    <property type="term" value="P:ribosomal small subunit assembly"/>
    <property type="evidence" value="ECO:0007669"/>
    <property type="project" value="TreeGrafter"/>
</dbReference>
<proteinExistence type="inferred from homology"/>
<dbReference type="PANTHER" id="PTHR11880:SF67">
    <property type="entry name" value="SMALL RIBOSOMAL SUBUNIT PROTEIN US19M"/>
    <property type="match status" value="1"/>
</dbReference>
<dbReference type="InterPro" id="IPR023575">
    <property type="entry name" value="Ribosomal_uS19_SF"/>
</dbReference>
<dbReference type="PANTHER" id="PTHR11880">
    <property type="entry name" value="RIBOSOMAL PROTEIN S19P FAMILY MEMBER"/>
    <property type="match status" value="1"/>
</dbReference>
<dbReference type="EMBL" id="MK086009">
    <property type="protein sequence ID" value="QBX98856.1"/>
    <property type="molecule type" value="Genomic_DNA"/>
</dbReference>
<dbReference type="PIRSF" id="PIRSF002144">
    <property type="entry name" value="Ribosomal_S19"/>
    <property type="match status" value="1"/>
</dbReference>
<evidence type="ECO:0000256" key="2">
    <source>
        <dbReference type="ARBA" id="ARBA00007345"/>
    </source>
</evidence>
<dbReference type="PROSITE" id="PS00323">
    <property type="entry name" value="RIBOSOMAL_S19"/>
    <property type="match status" value="1"/>
</dbReference>
<reference evidence="8" key="1">
    <citation type="journal article" date="2019" name="Genome Biol. Evol.">
        <title>Tracing the Evolution of the Plastome and Mitogenome in the Chloropicophyceae Uncovered Convergent tRNA Gene Losses and a Variant Plastid Genetic Code.</title>
        <authorList>
            <person name="Turmel M."/>
            <person name="Dos Santos A.L."/>
            <person name="Otis C."/>
            <person name="Sergerie R."/>
            <person name="Lemieux C."/>
        </authorList>
    </citation>
    <scope>NUCLEOTIDE SEQUENCE</scope>
</reference>
<dbReference type="NCBIfam" id="TIGR01050">
    <property type="entry name" value="rpsS_bact"/>
    <property type="match status" value="1"/>
</dbReference>
<name>A0A4D6C530_9CHLO</name>
<dbReference type="InterPro" id="IPR005732">
    <property type="entry name" value="Ribosomal_uS19_bac-type"/>
</dbReference>
<dbReference type="Gene3D" id="3.30.860.10">
    <property type="entry name" value="30s Ribosomal Protein S19, Chain A"/>
    <property type="match status" value="1"/>
</dbReference>
<evidence type="ECO:0000256" key="6">
    <source>
        <dbReference type="ARBA" id="ARBA00044183"/>
    </source>
</evidence>
<accession>A0A4D6C530</accession>
<dbReference type="InterPro" id="IPR002222">
    <property type="entry name" value="Ribosomal_uS19"/>
</dbReference>
<dbReference type="GO" id="GO:0006412">
    <property type="term" value="P:translation"/>
    <property type="evidence" value="ECO:0007669"/>
    <property type="project" value="InterPro"/>
</dbReference>
<dbReference type="InterPro" id="IPR020934">
    <property type="entry name" value="Ribosomal_uS19_CS"/>
</dbReference>